<keyword evidence="7" id="KW-1005">Bacterial flagellum biogenesis</keyword>
<keyword evidence="5" id="KW-0813">Transport</keyword>
<accession>B1Y386</accession>
<keyword evidence="12" id="KW-0282">Flagellum</keyword>
<dbReference type="GO" id="GO:0071973">
    <property type="term" value="P:bacterial-type flagellum-dependent cell motility"/>
    <property type="evidence" value="ECO:0007669"/>
    <property type="project" value="InterPro"/>
</dbReference>
<dbReference type="KEGG" id="lch:Lcho_1018"/>
<dbReference type="OrthoDB" id="5296952at2"/>
<dbReference type="RefSeq" id="WP_012346051.1">
    <property type="nucleotide sequence ID" value="NC_010524.1"/>
</dbReference>
<dbReference type="InterPro" id="IPR051472">
    <property type="entry name" value="T3SS_Stator/FliH"/>
</dbReference>
<dbReference type="EMBL" id="CP001013">
    <property type="protein sequence ID" value="ACB33289.1"/>
    <property type="molecule type" value="Genomic_DNA"/>
</dbReference>
<feature type="region of interest" description="Disordered" evidence="10">
    <location>
        <begin position="31"/>
        <end position="51"/>
    </location>
</feature>
<dbReference type="GO" id="GO:0044781">
    <property type="term" value="P:bacterial-type flagellum organization"/>
    <property type="evidence" value="ECO:0007669"/>
    <property type="project" value="UniProtKB-KW"/>
</dbReference>
<comment type="function">
    <text evidence="1">Needed for flagellar regrowth and assembly.</text>
</comment>
<evidence type="ECO:0000256" key="5">
    <source>
        <dbReference type="ARBA" id="ARBA00022448"/>
    </source>
</evidence>
<evidence type="ECO:0000256" key="2">
    <source>
        <dbReference type="ARBA" id="ARBA00004496"/>
    </source>
</evidence>
<feature type="domain" description="Flagellar assembly protein FliH/Type III secretion system HrpE" evidence="11">
    <location>
        <begin position="114"/>
        <end position="238"/>
    </location>
</feature>
<evidence type="ECO:0000256" key="1">
    <source>
        <dbReference type="ARBA" id="ARBA00003041"/>
    </source>
</evidence>
<dbReference type="HOGENOM" id="CLU_062625_4_1_4"/>
<name>B1Y386_LEPCP</name>
<keyword evidence="13" id="KW-1185">Reference proteome</keyword>
<evidence type="ECO:0000256" key="10">
    <source>
        <dbReference type="SAM" id="MobiDB-lite"/>
    </source>
</evidence>
<evidence type="ECO:0000313" key="12">
    <source>
        <dbReference type="EMBL" id="ACB33289.1"/>
    </source>
</evidence>
<reference evidence="12 13" key="1">
    <citation type="submission" date="2008-03" db="EMBL/GenBank/DDBJ databases">
        <title>Complete sequence of Leptothrix cholodnii SP-6.</title>
        <authorList>
            <consortium name="US DOE Joint Genome Institute"/>
            <person name="Copeland A."/>
            <person name="Lucas S."/>
            <person name="Lapidus A."/>
            <person name="Glavina del Rio T."/>
            <person name="Dalin E."/>
            <person name="Tice H."/>
            <person name="Bruce D."/>
            <person name="Goodwin L."/>
            <person name="Pitluck S."/>
            <person name="Chertkov O."/>
            <person name="Brettin T."/>
            <person name="Detter J.C."/>
            <person name="Han C."/>
            <person name="Kuske C.R."/>
            <person name="Schmutz J."/>
            <person name="Larimer F."/>
            <person name="Land M."/>
            <person name="Hauser L."/>
            <person name="Kyrpides N."/>
            <person name="Lykidis A."/>
            <person name="Emerson D."/>
            <person name="Richardson P."/>
        </authorList>
    </citation>
    <scope>NUCLEOTIDE SEQUENCE [LARGE SCALE GENOMIC DNA]</scope>
    <source>
        <strain evidence="13">ATCC 51168 / LMG 8142 / SP-6</strain>
    </source>
</reference>
<keyword evidence="9" id="KW-1006">Bacterial flagellum protein export</keyword>
<dbReference type="InterPro" id="IPR000563">
    <property type="entry name" value="Flag_FliH"/>
</dbReference>
<keyword evidence="8" id="KW-0653">Protein transport</keyword>
<dbReference type="GO" id="GO:0009288">
    <property type="term" value="C:bacterial-type flagellum"/>
    <property type="evidence" value="ECO:0007669"/>
    <property type="project" value="InterPro"/>
</dbReference>
<evidence type="ECO:0000256" key="3">
    <source>
        <dbReference type="ARBA" id="ARBA00006602"/>
    </source>
</evidence>
<organism evidence="12 13">
    <name type="scientific">Leptothrix cholodnii (strain ATCC 51168 / LMG 8142 / SP-6)</name>
    <name type="common">Leptothrix discophora (strain SP-6)</name>
    <dbReference type="NCBI Taxonomy" id="395495"/>
    <lineage>
        <taxon>Bacteria</taxon>
        <taxon>Pseudomonadati</taxon>
        <taxon>Pseudomonadota</taxon>
        <taxon>Betaproteobacteria</taxon>
        <taxon>Burkholderiales</taxon>
        <taxon>Sphaerotilaceae</taxon>
        <taxon>Leptothrix</taxon>
    </lineage>
</organism>
<evidence type="ECO:0000256" key="8">
    <source>
        <dbReference type="ARBA" id="ARBA00022927"/>
    </source>
</evidence>
<dbReference type="GO" id="GO:0005829">
    <property type="term" value="C:cytosol"/>
    <property type="evidence" value="ECO:0007669"/>
    <property type="project" value="TreeGrafter"/>
</dbReference>
<gene>
    <name evidence="12" type="ordered locus">Lcho_1018</name>
</gene>
<dbReference type="PRINTS" id="PR01003">
    <property type="entry name" value="FLGFLIH"/>
</dbReference>
<evidence type="ECO:0000256" key="7">
    <source>
        <dbReference type="ARBA" id="ARBA00022795"/>
    </source>
</evidence>
<proteinExistence type="inferred from homology"/>
<dbReference type="Proteomes" id="UP000001693">
    <property type="component" value="Chromosome"/>
</dbReference>
<dbReference type="AlphaFoldDB" id="B1Y386"/>
<dbReference type="GO" id="GO:0015031">
    <property type="term" value="P:protein transport"/>
    <property type="evidence" value="ECO:0007669"/>
    <property type="project" value="UniProtKB-KW"/>
</dbReference>
<evidence type="ECO:0000256" key="4">
    <source>
        <dbReference type="ARBA" id="ARBA00016507"/>
    </source>
</evidence>
<evidence type="ECO:0000259" key="11">
    <source>
        <dbReference type="Pfam" id="PF02108"/>
    </source>
</evidence>
<dbReference type="GO" id="GO:0003774">
    <property type="term" value="F:cytoskeletal motor activity"/>
    <property type="evidence" value="ECO:0007669"/>
    <property type="project" value="InterPro"/>
</dbReference>
<dbReference type="PANTHER" id="PTHR34982">
    <property type="entry name" value="YOP PROTEINS TRANSLOCATION PROTEIN L"/>
    <property type="match status" value="1"/>
</dbReference>
<dbReference type="PANTHER" id="PTHR34982:SF1">
    <property type="entry name" value="FLAGELLAR ASSEMBLY PROTEIN FLIH"/>
    <property type="match status" value="1"/>
</dbReference>
<comment type="similarity">
    <text evidence="3">Belongs to the FliH family.</text>
</comment>
<evidence type="ECO:0000256" key="6">
    <source>
        <dbReference type="ARBA" id="ARBA00022490"/>
    </source>
</evidence>
<comment type="subcellular location">
    <subcellularLocation>
        <location evidence="2">Cytoplasm</location>
    </subcellularLocation>
</comment>
<protein>
    <recommendedName>
        <fullName evidence="4">Flagellar assembly protein FliH</fullName>
    </recommendedName>
</protein>
<dbReference type="STRING" id="395495.Lcho_1018"/>
<keyword evidence="12" id="KW-0966">Cell projection</keyword>
<dbReference type="eggNOG" id="COG1317">
    <property type="taxonomic scope" value="Bacteria"/>
</dbReference>
<evidence type="ECO:0000256" key="9">
    <source>
        <dbReference type="ARBA" id="ARBA00023225"/>
    </source>
</evidence>
<dbReference type="InterPro" id="IPR018035">
    <property type="entry name" value="Flagellar_FliH/T3SS_HrpE"/>
</dbReference>
<keyword evidence="12" id="KW-0969">Cilium</keyword>
<dbReference type="Pfam" id="PF02108">
    <property type="entry name" value="FliH"/>
    <property type="match status" value="1"/>
</dbReference>
<sequence length="261" mass="28380">MTSSSKKPDAPARPGLYSRFIPREELSGFAAWKPGSFGDDPSLRPQAEPDPELLRREAELAARREAQRKLDELAQLESDRIEALRLSREGGYQDGYRDGLEALENFKQSFASQTSTQVGAIVKQLQGQFDALEQDLAQRLAGIALDLARQVVRTELRIQPALVVAVAQDALSTLLVSARHITLRLNPQDQALVASGCAELIAARQVRLVADAQIEPGGCRVESDIGLIDASVATRWQRAAAAMGRNDVWQAQAEAPDGESA</sequence>
<keyword evidence="6" id="KW-0963">Cytoplasm</keyword>
<evidence type="ECO:0000313" key="13">
    <source>
        <dbReference type="Proteomes" id="UP000001693"/>
    </source>
</evidence>